<feature type="region of interest" description="Disordered" evidence="1">
    <location>
        <begin position="25"/>
        <end position="65"/>
    </location>
</feature>
<gene>
    <name evidence="3" type="ORF">BXZ70DRAFT_936220</name>
</gene>
<evidence type="ECO:0000256" key="1">
    <source>
        <dbReference type="SAM" id="MobiDB-lite"/>
    </source>
</evidence>
<feature type="region of interest" description="Disordered" evidence="1">
    <location>
        <begin position="252"/>
        <end position="275"/>
    </location>
</feature>
<name>A0A8K0UP27_9AGAR</name>
<comment type="caution">
    <text evidence="3">The sequence shown here is derived from an EMBL/GenBank/DDBJ whole genome shotgun (WGS) entry which is preliminary data.</text>
</comment>
<dbReference type="AlphaFoldDB" id="A0A8K0UP27"/>
<keyword evidence="4" id="KW-1185">Reference proteome</keyword>
<protein>
    <submittedName>
        <fullName evidence="3">Uncharacterized protein</fullName>
    </submittedName>
</protein>
<keyword evidence="2" id="KW-0472">Membrane</keyword>
<evidence type="ECO:0000313" key="3">
    <source>
        <dbReference type="EMBL" id="KAH8100851.1"/>
    </source>
</evidence>
<evidence type="ECO:0000256" key="2">
    <source>
        <dbReference type="SAM" id="Phobius"/>
    </source>
</evidence>
<evidence type="ECO:0000313" key="4">
    <source>
        <dbReference type="Proteomes" id="UP000813824"/>
    </source>
</evidence>
<feature type="transmembrane region" description="Helical" evidence="2">
    <location>
        <begin position="94"/>
        <end position="114"/>
    </location>
</feature>
<feature type="compositionally biased region" description="Polar residues" evidence="1">
    <location>
        <begin position="26"/>
        <end position="36"/>
    </location>
</feature>
<organism evidence="3 4">
    <name type="scientific">Cristinia sonorae</name>
    <dbReference type="NCBI Taxonomy" id="1940300"/>
    <lineage>
        <taxon>Eukaryota</taxon>
        <taxon>Fungi</taxon>
        <taxon>Dikarya</taxon>
        <taxon>Basidiomycota</taxon>
        <taxon>Agaricomycotina</taxon>
        <taxon>Agaricomycetes</taxon>
        <taxon>Agaricomycetidae</taxon>
        <taxon>Agaricales</taxon>
        <taxon>Pleurotineae</taxon>
        <taxon>Stephanosporaceae</taxon>
        <taxon>Cristinia</taxon>
    </lineage>
</organism>
<sequence>MSTSAVEDHRAREGLHWLQKYDESPKTYTRSFPDTESTSTSAISFPSPSASATSSTVPPPALSTPLKVCESTGSSTACTDRVPSKHHSHTAGEIVGGVFGSLIFLALVLTFGIWQRRRMRTPLAPSAMYKREKHWEEPKYGITWLSGLISKRPHSISGLRLLPPTQPDTEHTALESARSVVAPWPEKTAVSITPEKVPNVAGDLYHHDTFLKALEKKILRDYRKSAGGTLYPPSKPSTVFSVGSEDLPVYEPRHSSAAASTSATRGHRKSGVISQPPTAHLPIYESFRTCDLSSPLGDFSPQRDSETVYPPLPIYQAYHSVKSSTSMSRVPRYSA</sequence>
<keyword evidence="2" id="KW-0812">Transmembrane</keyword>
<feature type="compositionally biased region" description="Low complexity" evidence="1">
    <location>
        <begin position="37"/>
        <end position="56"/>
    </location>
</feature>
<accession>A0A8K0UP27</accession>
<keyword evidence="2" id="KW-1133">Transmembrane helix</keyword>
<dbReference type="EMBL" id="JAEVFJ010000014">
    <property type="protein sequence ID" value="KAH8100851.1"/>
    <property type="molecule type" value="Genomic_DNA"/>
</dbReference>
<reference evidence="3" key="1">
    <citation type="journal article" date="2021" name="New Phytol.">
        <title>Evolutionary innovations through gain and loss of genes in the ectomycorrhizal Boletales.</title>
        <authorList>
            <person name="Wu G."/>
            <person name="Miyauchi S."/>
            <person name="Morin E."/>
            <person name="Kuo A."/>
            <person name="Drula E."/>
            <person name="Varga T."/>
            <person name="Kohler A."/>
            <person name="Feng B."/>
            <person name="Cao Y."/>
            <person name="Lipzen A."/>
            <person name="Daum C."/>
            <person name="Hundley H."/>
            <person name="Pangilinan J."/>
            <person name="Johnson J."/>
            <person name="Barry K."/>
            <person name="LaButti K."/>
            <person name="Ng V."/>
            <person name="Ahrendt S."/>
            <person name="Min B."/>
            <person name="Choi I.G."/>
            <person name="Park H."/>
            <person name="Plett J.M."/>
            <person name="Magnuson J."/>
            <person name="Spatafora J.W."/>
            <person name="Nagy L.G."/>
            <person name="Henrissat B."/>
            <person name="Grigoriev I.V."/>
            <person name="Yang Z.L."/>
            <person name="Xu J."/>
            <person name="Martin F.M."/>
        </authorList>
    </citation>
    <scope>NUCLEOTIDE SEQUENCE</scope>
    <source>
        <strain evidence="3">KKN 215</strain>
    </source>
</reference>
<dbReference type="Proteomes" id="UP000813824">
    <property type="component" value="Unassembled WGS sequence"/>
</dbReference>
<dbReference type="CDD" id="cd12841">
    <property type="entry name" value="TM_EphA1"/>
    <property type="match status" value="1"/>
</dbReference>
<proteinExistence type="predicted"/>
<feature type="compositionally biased region" description="Low complexity" evidence="1">
    <location>
        <begin position="255"/>
        <end position="264"/>
    </location>
</feature>